<keyword evidence="12" id="KW-1185">Reference proteome</keyword>
<protein>
    <recommendedName>
        <fullName evidence="7">ATP-dependent RNA helicase</fullName>
        <ecNumber evidence="7">3.6.4.13</ecNumber>
    </recommendedName>
</protein>
<keyword evidence="1 6" id="KW-0547">Nucleotide-binding</keyword>
<dbReference type="InterPro" id="IPR011545">
    <property type="entry name" value="DEAD/DEAH_box_helicase_dom"/>
</dbReference>
<accession>A0ABQ9YEA7</accession>
<evidence type="ECO:0000256" key="4">
    <source>
        <dbReference type="ARBA" id="ARBA00022840"/>
    </source>
</evidence>
<dbReference type="InterPro" id="IPR014001">
    <property type="entry name" value="Helicase_ATP-bd"/>
</dbReference>
<comment type="catalytic activity">
    <reaction evidence="7">
        <text>ATP + H2O = ADP + phosphate + H(+)</text>
        <dbReference type="Rhea" id="RHEA:13065"/>
        <dbReference type="ChEBI" id="CHEBI:15377"/>
        <dbReference type="ChEBI" id="CHEBI:15378"/>
        <dbReference type="ChEBI" id="CHEBI:30616"/>
        <dbReference type="ChEBI" id="CHEBI:43474"/>
        <dbReference type="ChEBI" id="CHEBI:456216"/>
        <dbReference type="EC" id="3.6.4.13"/>
    </reaction>
</comment>
<evidence type="ECO:0000259" key="9">
    <source>
        <dbReference type="PROSITE" id="PS51192"/>
    </source>
</evidence>
<dbReference type="Gene3D" id="3.40.50.300">
    <property type="entry name" value="P-loop containing nucleotide triphosphate hydrolases"/>
    <property type="match status" value="2"/>
</dbReference>
<dbReference type="InterPro" id="IPR025313">
    <property type="entry name" value="SPB4-like_CTE"/>
</dbReference>
<feature type="compositionally biased region" description="Basic and acidic residues" evidence="8">
    <location>
        <begin position="542"/>
        <end position="556"/>
    </location>
</feature>
<evidence type="ECO:0000313" key="11">
    <source>
        <dbReference type="EMBL" id="KAK2962083.1"/>
    </source>
</evidence>
<dbReference type="InterPro" id="IPR000629">
    <property type="entry name" value="RNA-helicase_DEAD-box_CS"/>
</dbReference>
<feature type="domain" description="Helicase C-terminal" evidence="10">
    <location>
        <begin position="299"/>
        <end position="464"/>
    </location>
</feature>
<evidence type="ECO:0000256" key="2">
    <source>
        <dbReference type="ARBA" id="ARBA00022801"/>
    </source>
</evidence>
<comment type="caution">
    <text evidence="11">The sequence shown here is derived from an EMBL/GenBank/DDBJ whole genome shotgun (WGS) entry which is preliminary data.</text>
</comment>
<organism evidence="11 12">
    <name type="scientific">Blattamonas nauphoetae</name>
    <dbReference type="NCBI Taxonomy" id="2049346"/>
    <lineage>
        <taxon>Eukaryota</taxon>
        <taxon>Metamonada</taxon>
        <taxon>Preaxostyla</taxon>
        <taxon>Oxymonadida</taxon>
        <taxon>Blattamonas</taxon>
    </lineage>
</organism>
<dbReference type="Pfam" id="PF00270">
    <property type="entry name" value="DEAD"/>
    <property type="match status" value="1"/>
</dbReference>
<evidence type="ECO:0000256" key="7">
    <source>
        <dbReference type="RuleBase" id="RU365068"/>
    </source>
</evidence>
<dbReference type="PANTHER" id="PTHR24031">
    <property type="entry name" value="RNA HELICASE"/>
    <property type="match status" value="1"/>
</dbReference>
<reference evidence="11 12" key="1">
    <citation type="journal article" date="2022" name="bioRxiv">
        <title>Genomics of Preaxostyla Flagellates Illuminates Evolutionary Transitions and the Path Towards Mitochondrial Loss.</title>
        <authorList>
            <person name="Novak L.V.F."/>
            <person name="Treitli S.C."/>
            <person name="Pyrih J."/>
            <person name="Halakuc P."/>
            <person name="Pipaliya S.V."/>
            <person name="Vacek V."/>
            <person name="Brzon O."/>
            <person name="Soukal P."/>
            <person name="Eme L."/>
            <person name="Dacks J.B."/>
            <person name="Karnkowska A."/>
            <person name="Elias M."/>
            <person name="Hampl V."/>
        </authorList>
    </citation>
    <scope>NUCLEOTIDE SEQUENCE [LARGE SCALE GENOMIC DNA]</scope>
    <source>
        <strain evidence="11">NAU3</strain>
        <tissue evidence="11">Gut</tissue>
    </source>
</reference>
<evidence type="ECO:0000313" key="12">
    <source>
        <dbReference type="Proteomes" id="UP001281761"/>
    </source>
</evidence>
<dbReference type="PROSITE" id="PS51194">
    <property type="entry name" value="HELICASE_CTER"/>
    <property type="match status" value="1"/>
</dbReference>
<dbReference type="InterPro" id="IPR001650">
    <property type="entry name" value="Helicase_C-like"/>
</dbReference>
<sequence length="580" mass="64289">MEKPSKQKRHQPKQHPEKPTPSSPPPPQLEPLPTLTSLPPALLQQSTDSSSTSSTSVNRGILTDIGFDQLKDGDGNPIALDKRTLEGLSEMNLTKMTKIQAATIPSLLAGRDLLGTAKTGSGKTLAFLIPCVELIVRTRWRREFGTACIVISPTRELALQLYSTARDLLSKHPQITHGIIMGGADRTMEAKKLQSGVMLLIATPGRLLDHLNNTQGFRVSQLKVLVIDEADRILEIGFEKEMKQIIRILPSEQRQTMLFSATNITASANTQELAKIAVRNKPLEIGTTEEEGTGATVSGVTQGYITCPSERRFPVLFSFLSRLISNAHQKKKVIVFFSTCASVEYHHALLNLVNVTSTALHGKMKQAKRTQTFFSFCQADSGILLCTDVAARGLDIPSVDWIIQFDPPDDPTDYIHRVGRTARGLGRKGAGLLFILPSELPFLRYLDKAHIQMQEFEVKTEKIANVQKTLFDLVESNYYLGKLGREAFRAYLQAYSGHSLKSIFDVYKLDLRGVGNSFGFSEPPKTDLSLKMMGPKVRGKGRGGDTGEGKDDSELKKSKRSQYEDDEEGPVKKKKKFRHK</sequence>
<evidence type="ECO:0000256" key="5">
    <source>
        <dbReference type="ARBA" id="ARBA00022884"/>
    </source>
</evidence>
<dbReference type="CDD" id="cd18787">
    <property type="entry name" value="SF2_C_DEAD"/>
    <property type="match status" value="1"/>
</dbReference>
<feature type="region of interest" description="Disordered" evidence="8">
    <location>
        <begin position="526"/>
        <end position="580"/>
    </location>
</feature>
<proteinExistence type="inferred from homology"/>
<dbReference type="GO" id="GO:0016787">
    <property type="term" value="F:hydrolase activity"/>
    <property type="evidence" value="ECO:0007669"/>
    <property type="project" value="UniProtKB-KW"/>
</dbReference>
<evidence type="ECO:0000256" key="6">
    <source>
        <dbReference type="RuleBase" id="RU000492"/>
    </source>
</evidence>
<evidence type="ECO:0000256" key="8">
    <source>
        <dbReference type="SAM" id="MobiDB-lite"/>
    </source>
</evidence>
<keyword evidence="5 7" id="KW-0694">RNA-binding</keyword>
<gene>
    <name evidence="11" type="ORF">BLNAU_2743</name>
</gene>
<dbReference type="InterPro" id="IPR027417">
    <property type="entry name" value="P-loop_NTPase"/>
</dbReference>
<name>A0ABQ9YEA7_9EUKA</name>
<evidence type="ECO:0000259" key="10">
    <source>
        <dbReference type="PROSITE" id="PS51194"/>
    </source>
</evidence>
<feature type="region of interest" description="Disordered" evidence="8">
    <location>
        <begin position="1"/>
        <end position="58"/>
    </location>
</feature>
<dbReference type="PROSITE" id="PS00039">
    <property type="entry name" value="DEAD_ATP_HELICASE"/>
    <property type="match status" value="1"/>
</dbReference>
<feature type="domain" description="Helicase ATP-binding" evidence="9">
    <location>
        <begin position="104"/>
        <end position="281"/>
    </location>
</feature>
<dbReference type="SUPFAM" id="SSF52540">
    <property type="entry name" value="P-loop containing nucleoside triphosphate hydrolases"/>
    <property type="match status" value="1"/>
</dbReference>
<feature type="compositionally biased region" description="Basic residues" evidence="8">
    <location>
        <begin position="1"/>
        <end position="13"/>
    </location>
</feature>
<dbReference type="PROSITE" id="PS51192">
    <property type="entry name" value="HELICASE_ATP_BIND_1"/>
    <property type="match status" value="1"/>
</dbReference>
<feature type="compositionally biased region" description="Low complexity" evidence="8">
    <location>
        <begin position="31"/>
        <end position="56"/>
    </location>
</feature>
<evidence type="ECO:0000256" key="3">
    <source>
        <dbReference type="ARBA" id="ARBA00022806"/>
    </source>
</evidence>
<dbReference type="SMART" id="SM00490">
    <property type="entry name" value="HELICc"/>
    <property type="match status" value="1"/>
</dbReference>
<keyword evidence="4 6" id="KW-0067">ATP-binding</keyword>
<dbReference type="SMART" id="SM00487">
    <property type="entry name" value="DEXDc"/>
    <property type="match status" value="1"/>
</dbReference>
<keyword evidence="2 6" id="KW-0378">Hydrolase</keyword>
<keyword evidence="3 6" id="KW-0347">Helicase</keyword>
<dbReference type="Pfam" id="PF13959">
    <property type="entry name" value="CTE_SPB4"/>
    <property type="match status" value="1"/>
</dbReference>
<dbReference type="EMBL" id="JARBJD010000012">
    <property type="protein sequence ID" value="KAK2962083.1"/>
    <property type="molecule type" value="Genomic_DNA"/>
</dbReference>
<comment type="domain">
    <text evidence="7">The Q motif is unique to and characteristic of the DEAD box family of RNA helicases and controls ATP binding and hydrolysis.</text>
</comment>
<dbReference type="Pfam" id="PF00271">
    <property type="entry name" value="Helicase_C"/>
    <property type="match status" value="1"/>
</dbReference>
<dbReference type="GO" id="GO:0003724">
    <property type="term" value="F:RNA helicase activity"/>
    <property type="evidence" value="ECO:0007669"/>
    <property type="project" value="UniProtKB-EC"/>
</dbReference>
<evidence type="ECO:0000256" key="1">
    <source>
        <dbReference type="ARBA" id="ARBA00022741"/>
    </source>
</evidence>
<comment type="similarity">
    <text evidence="6">Belongs to the DEAD box helicase family.</text>
</comment>
<dbReference type="EC" id="3.6.4.13" evidence="7"/>
<dbReference type="Proteomes" id="UP001281761">
    <property type="component" value="Unassembled WGS sequence"/>
</dbReference>
<feature type="compositionally biased region" description="Pro residues" evidence="8">
    <location>
        <begin position="19"/>
        <end position="30"/>
    </location>
</feature>
<comment type="function">
    <text evidence="7">RNA helicase.</text>
</comment>
<dbReference type="SMART" id="SM01178">
    <property type="entry name" value="DUF4217"/>
    <property type="match status" value="1"/>
</dbReference>